<dbReference type="InterPro" id="IPR029057">
    <property type="entry name" value="PRTase-like"/>
</dbReference>
<dbReference type="SUPFAM" id="SSF53271">
    <property type="entry name" value="PRTase-like"/>
    <property type="match status" value="1"/>
</dbReference>
<dbReference type="Gene3D" id="3.40.50.2020">
    <property type="match status" value="1"/>
</dbReference>
<name>A0A1G1Y5Q3_9BACT</name>
<protein>
    <submittedName>
        <fullName evidence="1">Uncharacterized protein</fullName>
    </submittedName>
</protein>
<reference evidence="1 2" key="1">
    <citation type="journal article" date="2016" name="Nat. Commun.">
        <title>Thousands of microbial genomes shed light on interconnected biogeochemical processes in an aquifer system.</title>
        <authorList>
            <person name="Anantharaman K."/>
            <person name="Brown C.T."/>
            <person name="Hug L.A."/>
            <person name="Sharon I."/>
            <person name="Castelle C.J."/>
            <person name="Probst A.J."/>
            <person name="Thomas B.C."/>
            <person name="Singh A."/>
            <person name="Wilkins M.J."/>
            <person name="Karaoz U."/>
            <person name="Brodie E.L."/>
            <person name="Williams K.H."/>
            <person name="Hubbard S.S."/>
            <person name="Banfield J.F."/>
        </authorList>
    </citation>
    <scope>NUCLEOTIDE SEQUENCE [LARGE SCALE GENOMIC DNA]</scope>
</reference>
<accession>A0A1G1Y5Q3</accession>
<organism evidence="1 2">
    <name type="scientific">Candidatus Buchananbacteria bacterium RIFCSPHIGHO2_02_FULL_38_8</name>
    <dbReference type="NCBI Taxonomy" id="1797538"/>
    <lineage>
        <taxon>Bacteria</taxon>
        <taxon>Candidatus Buchananiibacteriota</taxon>
    </lineage>
</organism>
<dbReference type="EMBL" id="MHIH01000053">
    <property type="protein sequence ID" value="OGY47146.1"/>
    <property type="molecule type" value="Genomic_DNA"/>
</dbReference>
<gene>
    <name evidence="1" type="ORF">A3J62_01840</name>
</gene>
<dbReference type="Proteomes" id="UP000178747">
    <property type="component" value="Unassembled WGS sequence"/>
</dbReference>
<evidence type="ECO:0000313" key="1">
    <source>
        <dbReference type="EMBL" id="OGY47146.1"/>
    </source>
</evidence>
<evidence type="ECO:0000313" key="2">
    <source>
        <dbReference type="Proteomes" id="UP000178747"/>
    </source>
</evidence>
<dbReference type="AlphaFoldDB" id="A0A1G1Y5Q3"/>
<proteinExistence type="predicted"/>
<comment type="caution">
    <text evidence="1">The sequence shown here is derived from an EMBL/GenBank/DDBJ whole genome shotgun (WGS) entry which is preliminary data.</text>
</comment>
<sequence length="254" mass="28283">MKGGEREMVISRQELLAKGRMELLALQPEDVAGRQLQRDEIEAIFGACDAFWLHPTERSPEAPHALLTSGLHSNGYVNCRLVLMRTNLCQIMAAQLVQLLRGNYQGTIEWVVGSHSAATDLTKDVANLAGANHYPLEKGPDDTQVWGKVVIPEDASVLHVEELRTTAKTTLAVRSGIRKGNPYPVNFIRWLPILIDRPEAGQGNEVDGSLVISLVRYEIWTSRPEACPLCQHGSKVVRPSELRNWQMLVESMKT</sequence>